<feature type="compositionally biased region" description="Basic residues" evidence="1">
    <location>
        <begin position="118"/>
        <end position="128"/>
    </location>
</feature>
<evidence type="ECO:0000256" key="1">
    <source>
        <dbReference type="SAM" id="MobiDB-lite"/>
    </source>
</evidence>
<dbReference type="Proteomes" id="UP001465976">
    <property type="component" value="Unassembled WGS sequence"/>
</dbReference>
<feature type="compositionally biased region" description="Basic and acidic residues" evidence="1">
    <location>
        <begin position="71"/>
        <end position="99"/>
    </location>
</feature>
<reference evidence="2 3" key="1">
    <citation type="submission" date="2024-02" db="EMBL/GenBank/DDBJ databases">
        <title>A draft genome for the cacao thread blight pathogen Marasmius crinis-equi.</title>
        <authorList>
            <person name="Cohen S.P."/>
            <person name="Baruah I.K."/>
            <person name="Amoako-Attah I."/>
            <person name="Bukari Y."/>
            <person name="Meinhardt L.W."/>
            <person name="Bailey B.A."/>
        </authorList>
    </citation>
    <scope>NUCLEOTIDE SEQUENCE [LARGE SCALE GENOMIC DNA]</scope>
    <source>
        <strain evidence="2 3">GH-76</strain>
    </source>
</reference>
<organism evidence="2 3">
    <name type="scientific">Marasmius crinis-equi</name>
    <dbReference type="NCBI Taxonomy" id="585013"/>
    <lineage>
        <taxon>Eukaryota</taxon>
        <taxon>Fungi</taxon>
        <taxon>Dikarya</taxon>
        <taxon>Basidiomycota</taxon>
        <taxon>Agaricomycotina</taxon>
        <taxon>Agaricomycetes</taxon>
        <taxon>Agaricomycetidae</taxon>
        <taxon>Agaricales</taxon>
        <taxon>Marasmiineae</taxon>
        <taxon>Marasmiaceae</taxon>
        <taxon>Marasmius</taxon>
    </lineage>
</organism>
<proteinExistence type="predicted"/>
<name>A0ABR3EYJ3_9AGAR</name>
<evidence type="ECO:0000313" key="2">
    <source>
        <dbReference type="EMBL" id="KAL0567869.1"/>
    </source>
</evidence>
<feature type="region of interest" description="Disordered" evidence="1">
    <location>
        <begin position="63"/>
        <end position="128"/>
    </location>
</feature>
<sequence>MRSKEIDTESLAPPATCDSRKVSEGTQPEDIGIFDPVRLPANMVCQYTERDVRRLQMIHPLSLPPRRHGWKKTEEGIWVERKPEQELKEEHLENQEADQKRKRKSDTTQWSRQLGGRLRPKPKRHLIN</sequence>
<feature type="region of interest" description="Disordered" evidence="1">
    <location>
        <begin position="1"/>
        <end position="33"/>
    </location>
</feature>
<keyword evidence="3" id="KW-1185">Reference proteome</keyword>
<comment type="caution">
    <text evidence="2">The sequence shown here is derived from an EMBL/GenBank/DDBJ whole genome shotgun (WGS) entry which is preliminary data.</text>
</comment>
<evidence type="ECO:0000313" key="3">
    <source>
        <dbReference type="Proteomes" id="UP001465976"/>
    </source>
</evidence>
<protein>
    <submittedName>
        <fullName evidence="2">Uncharacterized protein</fullName>
    </submittedName>
</protein>
<dbReference type="EMBL" id="JBAHYK010001473">
    <property type="protein sequence ID" value="KAL0567869.1"/>
    <property type="molecule type" value="Genomic_DNA"/>
</dbReference>
<accession>A0ABR3EYJ3</accession>
<gene>
    <name evidence="2" type="ORF">V5O48_014123</name>
</gene>